<feature type="region of interest" description="Disordered" evidence="1">
    <location>
        <begin position="1"/>
        <end position="31"/>
    </location>
</feature>
<organism evidence="2">
    <name type="scientific">hydrocarbon metagenome</name>
    <dbReference type="NCBI Taxonomy" id="938273"/>
    <lineage>
        <taxon>unclassified sequences</taxon>
        <taxon>metagenomes</taxon>
        <taxon>ecological metagenomes</taxon>
    </lineage>
</organism>
<dbReference type="AlphaFoldDB" id="A0A0W8F1M0"/>
<evidence type="ECO:0000256" key="1">
    <source>
        <dbReference type="SAM" id="MobiDB-lite"/>
    </source>
</evidence>
<dbReference type="EMBL" id="LNQE01001619">
    <property type="protein sequence ID" value="KUG14784.1"/>
    <property type="molecule type" value="Genomic_DNA"/>
</dbReference>
<comment type="caution">
    <text evidence="2">The sequence shown here is derived from an EMBL/GenBank/DDBJ whole genome shotgun (WGS) entry which is preliminary data.</text>
</comment>
<reference evidence="2" key="1">
    <citation type="journal article" date="2015" name="Proc. Natl. Acad. Sci. U.S.A.">
        <title>Networks of energetic and metabolic interactions define dynamics in microbial communities.</title>
        <authorList>
            <person name="Embree M."/>
            <person name="Liu J.K."/>
            <person name="Al-Bassam M.M."/>
            <person name="Zengler K."/>
        </authorList>
    </citation>
    <scope>NUCLEOTIDE SEQUENCE</scope>
</reference>
<name>A0A0W8F1M0_9ZZZZ</name>
<sequence>MMQRSPFQDAGGQALAGSDDEKTGVQRAVTSAKITVYTVESELEKERR</sequence>
<gene>
    <name evidence="2" type="ORF">ASZ90_015547</name>
</gene>
<protein>
    <submittedName>
        <fullName evidence="2">Uncharacterized protein</fullName>
    </submittedName>
</protein>
<proteinExistence type="predicted"/>
<evidence type="ECO:0000313" key="2">
    <source>
        <dbReference type="EMBL" id="KUG14784.1"/>
    </source>
</evidence>
<accession>A0A0W8F1M0</accession>